<dbReference type="AlphaFoldDB" id="A0A0B6ZB75"/>
<accession>A0A0B6ZB75</accession>
<feature type="region of interest" description="Disordered" evidence="4">
    <location>
        <begin position="138"/>
        <end position="162"/>
    </location>
</feature>
<dbReference type="PROSITE" id="PS50293">
    <property type="entry name" value="TPR_REGION"/>
    <property type="match status" value="1"/>
</dbReference>
<dbReference type="GO" id="GO:0060090">
    <property type="term" value="F:molecular adaptor activity"/>
    <property type="evidence" value="ECO:0007669"/>
    <property type="project" value="TreeGrafter"/>
</dbReference>
<dbReference type="InterPro" id="IPR047150">
    <property type="entry name" value="SGT"/>
</dbReference>
<feature type="non-terminal residue" evidence="5">
    <location>
        <position position="1"/>
    </location>
</feature>
<evidence type="ECO:0000256" key="1">
    <source>
        <dbReference type="ARBA" id="ARBA00022737"/>
    </source>
</evidence>
<dbReference type="PROSITE" id="PS50005">
    <property type="entry name" value="TPR"/>
    <property type="match status" value="1"/>
</dbReference>
<evidence type="ECO:0000256" key="2">
    <source>
        <dbReference type="ARBA" id="ARBA00022803"/>
    </source>
</evidence>
<reference evidence="5" key="1">
    <citation type="submission" date="2014-12" db="EMBL/GenBank/DDBJ databases">
        <title>Insight into the proteome of Arion vulgaris.</title>
        <authorList>
            <person name="Aradska J."/>
            <person name="Bulat T."/>
            <person name="Smidak R."/>
            <person name="Sarate P."/>
            <person name="Gangsoo J."/>
            <person name="Sialana F."/>
            <person name="Bilban M."/>
            <person name="Lubec G."/>
        </authorList>
    </citation>
    <scope>NUCLEOTIDE SEQUENCE</scope>
    <source>
        <tissue evidence="5">Skin</tissue>
    </source>
</reference>
<feature type="compositionally biased region" description="Basic and acidic residues" evidence="4">
    <location>
        <begin position="140"/>
        <end position="154"/>
    </location>
</feature>
<proteinExistence type="predicted"/>
<dbReference type="Pfam" id="PF00515">
    <property type="entry name" value="TPR_1"/>
    <property type="match status" value="1"/>
</dbReference>
<keyword evidence="1" id="KW-0677">Repeat</keyword>
<dbReference type="PANTHER" id="PTHR45831:SF2">
    <property type="entry name" value="LD24721P"/>
    <property type="match status" value="1"/>
</dbReference>
<gene>
    <name evidence="5" type="primary">ORF53389</name>
</gene>
<dbReference type="EMBL" id="HACG01018075">
    <property type="protein sequence ID" value="CEK64940.1"/>
    <property type="molecule type" value="Transcribed_RNA"/>
</dbReference>
<sequence>YGRMGIAFTALENHAGAFECYRKALELDPDNQSYKNNYEVAEQKMKENTPQTGINLGSAGGLGAMGGLGNIDFGTLFSDPNIVNMATTIMSNPQVLQIMSNLMSGNNPDSDGIGNLIQASQQMASQMQQVNPELVQQLREQMRGRNQPDSDNNHQDSNPAGE</sequence>
<dbReference type="SUPFAM" id="SSF48452">
    <property type="entry name" value="TPR-like"/>
    <property type="match status" value="1"/>
</dbReference>
<organism evidence="5">
    <name type="scientific">Arion vulgaris</name>
    <dbReference type="NCBI Taxonomy" id="1028688"/>
    <lineage>
        <taxon>Eukaryota</taxon>
        <taxon>Metazoa</taxon>
        <taxon>Spiralia</taxon>
        <taxon>Lophotrochozoa</taxon>
        <taxon>Mollusca</taxon>
        <taxon>Gastropoda</taxon>
        <taxon>Heterobranchia</taxon>
        <taxon>Euthyneura</taxon>
        <taxon>Panpulmonata</taxon>
        <taxon>Eupulmonata</taxon>
        <taxon>Stylommatophora</taxon>
        <taxon>Helicina</taxon>
        <taxon>Arionoidea</taxon>
        <taxon>Arionidae</taxon>
        <taxon>Arion</taxon>
    </lineage>
</organism>
<evidence type="ECO:0000313" key="5">
    <source>
        <dbReference type="EMBL" id="CEK64940.1"/>
    </source>
</evidence>
<evidence type="ECO:0000256" key="4">
    <source>
        <dbReference type="SAM" id="MobiDB-lite"/>
    </source>
</evidence>
<dbReference type="GO" id="GO:0016020">
    <property type="term" value="C:membrane"/>
    <property type="evidence" value="ECO:0007669"/>
    <property type="project" value="TreeGrafter"/>
</dbReference>
<dbReference type="InterPro" id="IPR011990">
    <property type="entry name" value="TPR-like_helical_dom_sf"/>
</dbReference>
<dbReference type="Gene3D" id="1.25.40.10">
    <property type="entry name" value="Tetratricopeptide repeat domain"/>
    <property type="match status" value="1"/>
</dbReference>
<feature type="repeat" description="TPR" evidence="3">
    <location>
        <begin position="1"/>
        <end position="31"/>
    </location>
</feature>
<keyword evidence="2 3" id="KW-0802">TPR repeat</keyword>
<dbReference type="InterPro" id="IPR019734">
    <property type="entry name" value="TPR_rpt"/>
</dbReference>
<dbReference type="PANTHER" id="PTHR45831">
    <property type="entry name" value="LD24721P"/>
    <property type="match status" value="1"/>
</dbReference>
<dbReference type="GO" id="GO:0072380">
    <property type="term" value="C:TRC complex"/>
    <property type="evidence" value="ECO:0007669"/>
    <property type="project" value="TreeGrafter"/>
</dbReference>
<evidence type="ECO:0000256" key="3">
    <source>
        <dbReference type="PROSITE-ProRule" id="PRU00339"/>
    </source>
</evidence>
<dbReference type="GO" id="GO:0006620">
    <property type="term" value="P:post-translational protein targeting to endoplasmic reticulum membrane"/>
    <property type="evidence" value="ECO:0007669"/>
    <property type="project" value="TreeGrafter"/>
</dbReference>
<protein>
    <submittedName>
        <fullName evidence="5">Uncharacterized protein</fullName>
    </submittedName>
</protein>
<name>A0A0B6ZB75_9EUPU</name>